<evidence type="ECO:0000256" key="2">
    <source>
        <dbReference type="SAM" id="Phobius"/>
    </source>
</evidence>
<evidence type="ECO:0000313" key="3">
    <source>
        <dbReference type="EMBL" id="QHI73010.1"/>
    </source>
</evidence>
<reference evidence="3 4" key="1">
    <citation type="submission" date="2020-01" db="EMBL/GenBank/DDBJ databases">
        <title>Genomic analysis of Aminipila sp. CBA3637.</title>
        <authorList>
            <person name="Kim Y.B."/>
            <person name="Roh S.W."/>
        </authorList>
    </citation>
    <scope>NUCLEOTIDE SEQUENCE [LARGE SCALE GENOMIC DNA]</scope>
    <source>
        <strain evidence="3 4">CBA3637</strain>
    </source>
</reference>
<keyword evidence="4" id="KW-1185">Reference proteome</keyword>
<keyword evidence="2" id="KW-0812">Transmembrane</keyword>
<feature type="coiled-coil region" evidence="1">
    <location>
        <begin position="449"/>
        <end position="495"/>
    </location>
</feature>
<dbReference type="KEGG" id="amic:Ami3637_11875"/>
<dbReference type="RefSeq" id="WP_162362777.1">
    <property type="nucleotide sequence ID" value="NZ_CP047591.1"/>
</dbReference>
<protein>
    <submittedName>
        <fullName evidence="3">Uncharacterized protein</fullName>
    </submittedName>
</protein>
<gene>
    <name evidence="3" type="ORF">Ami3637_11875</name>
</gene>
<feature type="coiled-coil region" evidence="1">
    <location>
        <begin position="537"/>
        <end position="578"/>
    </location>
</feature>
<dbReference type="AlphaFoldDB" id="A0A6P1MED3"/>
<organism evidence="3 4">
    <name type="scientific">Aminipila terrae</name>
    <dbReference type="NCBI Taxonomy" id="2697030"/>
    <lineage>
        <taxon>Bacteria</taxon>
        <taxon>Bacillati</taxon>
        <taxon>Bacillota</taxon>
        <taxon>Clostridia</taxon>
        <taxon>Peptostreptococcales</taxon>
        <taxon>Anaerovoracaceae</taxon>
        <taxon>Aminipila</taxon>
    </lineage>
</organism>
<dbReference type="EMBL" id="CP047591">
    <property type="protein sequence ID" value="QHI73010.1"/>
    <property type="molecule type" value="Genomic_DNA"/>
</dbReference>
<keyword evidence="1" id="KW-0175">Coiled coil</keyword>
<evidence type="ECO:0000313" key="4">
    <source>
        <dbReference type="Proteomes" id="UP000463883"/>
    </source>
</evidence>
<proteinExistence type="predicted"/>
<dbReference type="Proteomes" id="UP000463883">
    <property type="component" value="Chromosome"/>
</dbReference>
<sequence>MAIRQSAYDNLIAGINKNEDFNDAFEMIINNPYRILGASTYCDEAELKALYNQWKNAPEKYKPKFDKTKLGAPNRTKENMVWALENADSYVYKIFWFSDPDVAARLGNKGDFIEFFGKKRGVNTTDYNSFLAQYIFLCIFDRNFTLTEQWKIILNLINDLLNVSVGRFWGFFSGNKIEAIDNNKMAFLYNEFKDNILYPIKEIVNRQNIRIDLEEIIHMHKILSSVEKPQLPFSRIQNILFEKMERWFVKEADYVNNVLLAKVTGVNATSMEEKLAITNAYNYIMSTIAPEFKNIVTDIIPNEHSMNTRLRMMFSGKFIVVSKILSNAGLYNESLKLYQLFNELFEDEYISGEITNLSKLIKQEEKTRMAPHAAATAMGNPSMDENSGLAPPAELGELEALEKERKKEFFKRNVRTGIDYKEVIQGVLNNELRLVKTEEEEIPLIERVVEEAAAEAEAEALRMRAAMEEMQRRHEQELQDKIDELNREYKHSMKKWVSAILIILVLTISSIGMLIYELLKTNAGPDMANAVAVSSDVETMQKTLKTEKGEIEEMESKLSDINAAIAEISRKYEENNDEKYADQLAEKQAEYNKLYSQYTDNVTKYNQHLDEYKAMSQ</sequence>
<keyword evidence="2" id="KW-1133">Transmembrane helix</keyword>
<name>A0A6P1MED3_9FIRM</name>
<keyword evidence="2" id="KW-0472">Membrane</keyword>
<accession>A0A6P1MED3</accession>
<feature type="transmembrane region" description="Helical" evidence="2">
    <location>
        <begin position="496"/>
        <end position="519"/>
    </location>
</feature>
<evidence type="ECO:0000256" key="1">
    <source>
        <dbReference type="SAM" id="Coils"/>
    </source>
</evidence>